<sequence>MSLLPPDNLTTSDDFLWSRWETTPMKVTDKDSDDMLLVHDLPDEKCDGWPIVCKVRGTVDPRELYCGVHGDSVERPLDQEACYSFVLGPSPVPERFLSFVSFTNGLSHLKRHSSYEATLSTFKIKDEDVDRLCFFLPMVDAAGMPAPLFVYDHHGMVIPREHVNECIAGVDVDVSFLLLLDQIPARPSSWAVFGILNRVQIIDVWLESASRHTK</sequence>
<organism evidence="1 2">
    <name type="scientific">Pluteus cervinus</name>
    <dbReference type="NCBI Taxonomy" id="181527"/>
    <lineage>
        <taxon>Eukaryota</taxon>
        <taxon>Fungi</taxon>
        <taxon>Dikarya</taxon>
        <taxon>Basidiomycota</taxon>
        <taxon>Agaricomycotina</taxon>
        <taxon>Agaricomycetes</taxon>
        <taxon>Agaricomycetidae</taxon>
        <taxon>Agaricales</taxon>
        <taxon>Pluteineae</taxon>
        <taxon>Pluteaceae</taxon>
        <taxon>Pluteus</taxon>
    </lineage>
</organism>
<reference evidence="1 2" key="1">
    <citation type="journal article" date="2019" name="Nat. Ecol. Evol.">
        <title>Megaphylogeny resolves global patterns of mushroom evolution.</title>
        <authorList>
            <person name="Varga T."/>
            <person name="Krizsan K."/>
            <person name="Foldi C."/>
            <person name="Dima B."/>
            <person name="Sanchez-Garcia M."/>
            <person name="Sanchez-Ramirez S."/>
            <person name="Szollosi G.J."/>
            <person name="Szarkandi J.G."/>
            <person name="Papp V."/>
            <person name="Albert L."/>
            <person name="Andreopoulos W."/>
            <person name="Angelini C."/>
            <person name="Antonin V."/>
            <person name="Barry K.W."/>
            <person name="Bougher N.L."/>
            <person name="Buchanan P."/>
            <person name="Buyck B."/>
            <person name="Bense V."/>
            <person name="Catcheside P."/>
            <person name="Chovatia M."/>
            <person name="Cooper J."/>
            <person name="Damon W."/>
            <person name="Desjardin D."/>
            <person name="Finy P."/>
            <person name="Geml J."/>
            <person name="Haridas S."/>
            <person name="Hughes K."/>
            <person name="Justo A."/>
            <person name="Karasinski D."/>
            <person name="Kautmanova I."/>
            <person name="Kiss B."/>
            <person name="Kocsube S."/>
            <person name="Kotiranta H."/>
            <person name="LaButti K.M."/>
            <person name="Lechner B.E."/>
            <person name="Liimatainen K."/>
            <person name="Lipzen A."/>
            <person name="Lukacs Z."/>
            <person name="Mihaltcheva S."/>
            <person name="Morgado L.N."/>
            <person name="Niskanen T."/>
            <person name="Noordeloos M.E."/>
            <person name="Ohm R.A."/>
            <person name="Ortiz-Santana B."/>
            <person name="Ovrebo C."/>
            <person name="Racz N."/>
            <person name="Riley R."/>
            <person name="Savchenko A."/>
            <person name="Shiryaev A."/>
            <person name="Soop K."/>
            <person name="Spirin V."/>
            <person name="Szebenyi C."/>
            <person name="Tomsovsky M."/>
            <person name="Tulloss R.E."/>
            <person name="Uehling J."/>
            <person name="Grigoriev I.V."/>
            <person name="Vagvolgyi C."/>
            <person name="Papp T."/>
            <person name="Martin F.M."/>
            <person name="Miettinen O."/>
            <person name="Hibbett D.S."/>
            <person name="Nagy L.G."/>
        </authorList>
    </citation>
    <scope>NUCLEOTIDE SEQUENCE [LARGE SCALE GENOMIC DNA]</scope>
    <source>
        <strain evidence="1 2">NL-1719</strain>
    </source>
</reference>
<name>A0ACD3AJG5_9AGAR</name>
<accession>A0ACD3AJG5</accession>
<proteinExistence type="predicted"/>
<protein>
    <submittedName>
        <fullName evidence="1">Uncharacterized protein</fullName>
    </submittedName>
</protein>
<evidence type="ECO:0000313" key="1">
    <source>
        <dbReference type="EMBL" id="TFK65651.1"/>
    </source>
</evidence>
<keyword evidence="2" id="KW-1185">Reference proteome</keyword>
<evidence type="ECO:0000313" key="2">
    <source>
        <dbReference type="Proteomes" id="UP000308600"/>
    </source>
</evidence>
<gene>
    <name evidence="1" type="ORF">BDN72DRAFT_860496</name>
</gene>
<dbReference type="EMBL" id="ML208430">
    <property type="protein sequence ID" value="TFK65651.1"/>
    <property type="molecule type" value="Genomic_DNA"/>
</dbReference>
<dbReference type="Proteomes" id="UP000308600">
    <property type="component" value="Unassembled WGS sequence"/>
</dbReference>